<evidence type="ECO:0000256" key="1">
    <source>
        <dbReference type="SAM" id="Phobius"/>
    </source>
</evidence>
<dbReference type="InterPro" id="IPR036259">
    <property type="entry name" value="MFS_trans_sf"/>
</dbReference>
<proteinExistence type="predicted"/>
<dbReference type="GO" id="GO:0016020">
    <property type="term" value="C:membrane"/>
    <property type="evidence" value="ECO:0007669"/>
    <property type="project" value="TreeGrafter"/>
</dbReference>
<feature type="transmembrane region" description="Helical" evidence="1">
    <location>
        <begin position="114"/>
        <end position="133"/>
    </location>
</feature>
<sequence>MKNLAMDKVGEMEALPEKQPVKEITSFACGGHTRHWILVLGTLSLAIVLGCAISFNPAIVVMMDLHSSPLYLMHNNSSGVNNNTINPTSLSLDYNSWDLPLADRRFAYTNTQKMLLLASAFGGCLICFLPITICMQRFGAWRTQLAIGIVVSLSTALIPIAATSNFYLLCVVRFFTGTAFTNLFPVWVYPVVCSHKFPLAGILAQTVGWPWVFYSHAFLGFFIFSLWAVFYRDHPQVHSCVSEAELQKIEFGQQAPVKHKEYKPPYTQILSTSSIWAILIAVIGNFSIIQFANTFLPMFLRTALNYSISTSGLVSAIPLFFQFIVKWVTGYTTDHLTSVSDLVKVKFCNSVSFCGAALFFLIAIFLPPGLPTGCLWSLPSPVLYQC</sequence>
<feature type="transmembrane region" description="Helical" evidence="1">
    <location>
        <begin position="36"/>
        <end position="63"/>
    </location>
</feature>
<keyword evidence="1" id="KW-1133">Transmembrane helix</keyword>
<dbReference type="WBParaSite" id="jg21176">
    <property type="protein sequence ID" value="jg21176"/>
    <property type="gene ID" value="jg21176"/>
</dbReference>
<dbReference type="SUPFAM" id="SSF103473">
    <property type="entry name" value="MFS general substrate transporter"/>
    <property type="match status" value="1"/>
</dbReference>
<organism evidence="2 3">
    <name type="scientific">Ditylenchus dipsaci</name>
    <dbReference type="NCBI Taxonomy" id="166011"/>
    <lineage>
        <taxon>Eukaryota</taxon>
        <taxon>Metazoa</taxon>
        <taxon>Ecdysozoa</taxon>
        <taxon>Nematoda</taxon>
        <taxon>Chromadorea</taxon>
        <taxon>Rhabditida</taxon>
        <taxon>Tylenchina</taxon>
        <taxon>Tylenchomorpha</taxon>
        <taxon>Sphaerularioidea</taxon>
        <taxon>Anguinidae</taxon>
        <taxon>Anguininae</taxon>
        <taxon>Ditylenchus</taxon>
    </lineage>
</organism>
<dbReference type="GO" id="GO:0022857">
    <property type="term" value="F:transmembrane transporter activity"/>
    <property type="evidence" value="ECO:0007669"/>
    <property type="project" value="InterPro"/>
</dbReference>
<feature type="transmembrane region" description="Helical" evidence="1">
    <location>
        <begin position="139"/>
        <end position="159"/>
    </location>
</feature>
<reference evidence="3" key="1">
    <citation type="submission" date="2022-11" db="UniProtKB">
        <authorList>
            <consortium name="WormBaseParasite"/>
        </authorList>
    </citation>
    <scope>IDENTIFICATION</scope>
</reference>
<keyword evidence="1" id="KW-0472">Membrane</keyword>
<feature type="transmembrane region" description="Helical" evidence="1">
    <location>
        <begin position="209"/>
        <end position="230"/>
    </location>
</feature>
<dbReference type="Proteomes" id="UP000887574">
    <property type="component" value="Unplaced"/>
</dbReference>
<name>A0A915DMM3_9BILA</name>
<dbReference type="InterPro" id="IPR011701">
    <property type="entry name" value="MFS"/>
</dbReference>
<dbReference type="Pfam" id="PF07690">
    <property type="entry name" value="MFS_1"/>
    <property type="match status" value="1"/>
</dbReference>
<evidence type="ECO:0000313" key="2">
    <source>
        <dbReference type="Proteomes" id="UP000887574"/>
    </source>
</evidence>
<dbReference type="PANTHER" id="PTHR45757">
    <property type="entry name" value="PROTEIN CBG23364-RELATED"/>
    <property type="match status" value="1"/>
</dbReference>
<keyword evidence="1" id="KW-0812">Transmembrane</keyword>
<protein>
    <submittedName>
        <fullName evidence="3">Uncharacterized protein</fullName>
    </submittedName>
</protein>
<dbReference type="PANTHER" id="PTHR45757:SF18">
    <property type="entry name" value="MAJOR FACILITATOR SUPERFAMILY (MFS) PROFILE DOMAIN-CONTAINING PROTEIN"/>
    <property type="match status" value="1"/>
</dbReference>
<keyword evidence="2" id="KW-1185">Reference proteome</keyword>
<evidence type="ECO:0000313" key="3">
    <source>
        <dbReference type="WBParaSite" id="jg21176"/>
    </source>
</evidence>
<feature type="transmembrane region" description="Helical" evidence="1">
    <location>
        <begin position="269"/>
        <end position="292"/>
    </location>
</feature>
<feature type="transmembrane region" description="Helical" evidence="1">
    <location>
        <begin position="346"/>
        <end position="366"/>
    </location>
</feature>
<feature type="transmembrane region" description="Helical" evidence="1">
    <location>
        <begin position="304"/>
        <end position="325"/>
    </location>
</feature>
<accession>A0A915DMM3</accession>
<feature type="transmembrane region" description="Helical" evidence="1">
    <location>
        <begin position="166"/>
        <end position="189"/>
    </location>
</feature>
<dbReference type="AlphaFoldDB" id="A0A915DMM3"/>
<dbReference type="Gene3D" id="1.20.1250.20">
    <property type="entry name" value="MFS general substrate transporter like domains"/>
    <property type="match status" value="1"/>
</dbReference>